<protein>
    <submittedName>
        <fullName evidence="3">Uncharacterized protein</fullName>
    </submittedName>
</protein>
<organism evidence="3 4">
    <name type="scientific">Brevundimonas goettingensis</name>
    <dbReference type="NCBI Taxonomy" id="2774190"/>
    <lineage>
        <taxon>Bacteria</taxon>
        <taxon>Pseudomonadati</taxon>
        <taxon>Pseudomonadota</taxon>
        <taxon>Alphaproteobacteria</taxon>
        <taxon>Caulobacterales</taxon>
        <taxon>Caulobacteraceae</taxon>
        <taxon>Brevundimonas</taxon>
    </lineage>
</organism>
<proteinExistence type="predicted"/>
<evidence type="ECO:0000313" key="4">
    <source>
        <dbReference type="Proteomes" id="UP000663918"/>
    </source>
</evidence>
<name>A0A975BZE4_9CAUL</name>
<gene>
    <name evidence="3" type="ORF">IFJ75_15895</name>
</gene>
<feature type="region of interest" description="Disordered" evidence="1">
    <location>
        <begin position="23"/>
        <end position="72"/>
    </location>
</feature>
<evidence type="ECO:0000256" key="2">
    <source>
        <dbReference type="SAM" id="SignalP"/>
    </source>
</evidence>
<dbReference type="AlphaFoldDB" id="A0A975BZE4"/>
<keyword evidence="4" id="KW-1185">Reference proteome</keyword>
<sequence>MSRSVFKAGSAVALVLLTLPGAGLAQTPKPTPRPTPPAATPAPSQTPPTPYRAPRPAAAPTPPPGRRNSPAL</sequence>
<feature type="signal peptide" evidence="2">
    <location>
        <begin position="1"/>
        <end position="25"/>
    </location>
</feature>
<dbReference type="KEGG" id="bgoe:IFJ75_15895"/>
<feature type="chain" id="PRO_5037125962" evidence="2">
    <location>
        <begin position="26"/>
        <end position="72"/>
    </location>
</feature>
<dbReference type="Proteomes" id="UP000663918">
    <property type="component" value="Chromosome"/>
</dbReference>
<reference evidence="3" key="1">
    <citation type="submission" date="2020-09" db="EMBL/GenBank/DDBJ databases">
        <title>Brevundimonas sp. LVF2 isolated from a puddle in Goettingen, Germany.</title>
        <authorList>
            <person name="Friedrich I."/>
            <person name="Klassen A."/>
            <person name="Hannes N."/>
            <person name="Schneider D."/>
            <person name="Hertel R."/>
            <person name="Daniel R."/>
        </authorList>
    </citation>
    <scope>NUCLEOTIDE SEQUENCE</scope>
    <source>
        <strain evidence="3">LVF2</strain>
    </source>
</reference>
<evidence type="ECO:0000313" key="3">
    <source>
        <dbReference type="EMBL" id="QTC90703.1"/>
    </source>
</evidence>
<dbReference type="RefSeq" id="WP_207869322.1">
    <property type="nucleotide sequence ID" value="NZ_CP062222.1"/>
</dbReference>
<accession>A0A975BZE4</accession>
<keyword evidence="2" id="KW-0732">Signal</keyword>
<dbReference type="EMBL" id="CP062222">
    <property type="protein sequence ID" value="QTC90703.1"/>
    <property type="molecule type" value="Genomic_DNA"/>
</dbReference>
<evidence type="ECO:0000256" key="1">
    <source>
        <dbReference type="SAM" id="MobiDB-lite"/>
    </source>
</evidence>
<feature type="compositionally biased region" description="Pro residues" evidence="1">
    <location>
        <begin position="29"/>
        <end position="65"/>
    </location>
</feature>